<gene>
    <name evidence="11" type="ORF">EV216_10992</name>
</gene>
<keyword evidence="5 9" id="KW-0812">Transmembrane</keyword>
<dbReference type="PANTHER" id="PTHR35011">
    <property type="entry name" value="2,3-DIKETO-L-GULONATE TRAP TRANSPORTER SMALL PERMEASE PROTEIN YIAM"/>
    <property type="match status" value="1"/>
</dbReference>
<feature type="transmembrane region" description="Helical" evidence="9">
    <location>
        <begin position="110"/>
        <end position="132"/>
    </location>
</feature>
<evidence type="ECO:0000313" key="12">
    <source>
        <dbReference type="Proteomes" id="UP000295277"/>
    </source>
</evidence>
<evidence type="ECO:0000256" key="4">
    <source>
        <dbReference type="ARBA" id="ARBA00022519"/>
    </source>
</evidence>
<evidence type="ECO:0000256" key="2">
    <source>
        <dbReference type="ARBA" id="ARBA00022448"/>
    </source>
</evidence>
<feature type="transmembrane region" description="Helical" evidence="9">
    <location>
        <begin position="71"/>
        <end position="89"/>
    </location>
</feature>
<dbReference type="EMBL" id="SLVM01000009">
    <property type="protein sequence ID" value="TCM85007.1"/>
    <property type="molecule type" value="Genomic_DNA"/>
</dbReference>
<keyword evidence="3" id="KW-1003">Cell membrane</keyword>
<dbReference type="AlphaFoldDB" id="A0A4R1YVQ0"/>
<dbReference type="Pfam" id="PF04290">
    <property type="entry name" value="DctQ"/>
    <property type="match status" value="1"/>
</dbReference>
<name>A0A4R1YVQ0_9RHOB</name>
<comment type="subunit">
    <text evidence="9">The complex comprises the extracytoplasmic solute receptor protein and the two transmembrane proteins.</text>
</comment>
<keyword evidence="12" id="KW-1185">Reference proteome</keyword>
<feature type="transmembrane region" description="Helical" evidence="9">
    <location>
        <begin position="152"/>
        <end position="170"/>
    </location>
</feature>
<evidence type="ECO:0000256" key="5">
    <source>
        <dbReference type="ARBA" id="ARBA00022692"/>
    </source>
</evidence>
<feature type="domain" description="Tripartite ATP-independent periplasmic transporters DctQ component" evidence="10">
    <location>
        <begin position="48"/>
        <end position="178"/>
    </location>
</feature>
<comment type="similarity">
    <text evidence="8 9">Belongs to the TRAP transporter small permease family.</text>
</comment>
<evidence type="ECO:0000256" key="6">
    <source>
        <dbReference type="ARBA" id="ARBA00022989"/>
    </source>
</evidence>
<evidence type="ECO:0000256" key="9">
    <source>
        <dbReference type="RuleBase" id="RU369079"/>
    </source>
</evidence>
<reference evidence="11 12" key="1">
    <citation type="submission" date="2019-03" db="EMBL/GenBank/DDBJ databases">
        <title>Genomic Encyclopedia of Type Strains, Phase IV (KMG-IV): sequencing the most valuable type-strain genomes for metagenomic binning, comparative biology and taxonomic classification.</title>
        <authorList>
            <person name="Goeker M."/>
        </authorList>
    </citation>
    <scope>NUCLEOTIDE SEQUENCE [LARGE SCALE GENOMIC DNA]</scope>
    <source>
        <strain evidence="11 12">DSM 21153</strain>
    </source>
</reference>
<comment type="function">
    <text evidence="9">Part of the tripartite ATP-independent periplasmic (TRAP) transport system.</text>
</comment>
<dbReference type="InterPro" id="IPR007387">
    <property type="entry name" value="TRAP_DctQ"/>
</dbReference>
<keyword evidence="6 9" id="KW-1133">Transmembrane helix</keyword>
<organism evidence="11 12">
    <name type="scientific">Rhodovulum steppense</name>
    <dbReference type="NCBI Taxonomy" id="540251"/>
    <lineage>
        <taxon>Bacteria</taxon>
        <taxon>Pseudomonadati</taxon>
        <taxon>Pseudomonadota</taxon>
        <taxon>Alphaproteobacteria</taxon>
        <taxon>Rhodobacterales</taxon>
        <taxon>Paracoccaceae</taxon>
        <taxon>Rhodovulum</taxon>
    </lineage>
</organism>
<evidence type="ECO:0000259" key="10">
    <source>
        <dbReference type="Pfam" id="PF04290"/>
    </source>
</evidence>
<evidence type="ECO:0000256" key="3">
    <source>
        <dbReference type="ARBA" id="ARBA00022475"/>
    </source>
</evidence>
<proteinExistence type="inferred from homology"/>
<protein>
    <recommendedName>
        <fullName evidence="9">TRAP transporter small permease protein</fullName>
    </recommendedName>
</protein>
<dbReference type="GO" id="GO:0005886">
    <property type="term" value="C:plasma membrane"/>
    <property type="evidence" value="ECO:0007669"/>
    <property type="project" value="UniProtKB-SubCell"/>
</dbReference>
<dbReference type="Proteomes" id="UP000295277">
    <property type="component" value="Unassembled WGS sequence"/>
</dbReference>
<dbReference type="PANTHER" id="PTHR35011:SF4">
    <property type="entry name" value="SLL1102 PROTEIN"/>
    <property type="match status" value="1"/>
</dbReference>
<sequence length="183" mass="19719">MPRLPFSQGCGKARPMTLSRPLSAYLAFCRWLDRAALALCISAGLFLTGAVLAIVVLRYGFGLGFIQLQDAAGYAFAVLVAFSLPVTLARNGHVRVEAISERLPTAYLRAADAIALVLFLIPVFGLMIRAYWPELGYSWSIREGSVETGGMPGLYLVKTALPVAAAMMILQGIAQLLTPRVSE</sequence>
<comment type="caution">
    <text evidence="11">The sequence shown here is derived from an EMBL/GenBank/DDBJ whole genome shotgun (WGS) entry which is preliminary data.</text>
</comment>
<keyword evidence="2 9" id="KW-0813">Transport</keyword>
<dbReference type="GO" id="GO:0022857">
    <property type="term" value="F:transmembrane transporter activity"/>
    <property type="evidence" value="ECO:0007669"/>
    <property type="project" value="UniProtKB-UniRule"/>
</dbReference>
<evidence type="ECO:0000256" key="8">
    <source>
        <dbReference type="ARBA" id="ARBA00038436"/>
    </source>
</evidence>
<evidence type="ECO:0000256" key="7">
    <source>
        <dbReference type="ARBA" id="ARBA00023136"/>
    </source>
</evidence>
<evidence type="ECO:0000256" key="1">
    <source>
        <dbReference type="ARBA" id="ARBA00004429"/>
    </source>
</evidence>
<keyword evidence="4 9" id="KW-0997">Cell inner membrane</keyword>
<accession>A0A4R1YVQ0</accession>
<dbReference type="InterPro" id="IPR055348">
    <property type="entry name" value="DctQ"/>
</dbReference>
<comment type="subcellular location">
    <subcellularLocation>
        <location evidence="1 9">Cell inner membrane</location>
        <topology evidence="1 9">Multi-pass membrane protein</topology>
    </subcellularLocation>
</comment>
<feature type="transmembrane region" description="Helical" evidence="9">
    <location>
        <begin position="35"/>
        <end position="59"/>
    </location>
</feature>
<evidence type="ECO:0000313" key="11">
    <source>
        <dbReference type="EMBL" id="TCM85007.1"/>
    </source>
</evidence>
<keyword evidence="7 9" id="KW-0472">Membrane</keyword>